<gene>
    <name evidence="3" type="ORF">g.39814</name>
</gene>
<evidence type="ECO:0000256" key="2">
    <source>
        <dbReference type="SAM" id="SignalP"/>
    </source>
</evidence>
<accession>A0A1D2AE97</accession>
<feature type="chain" id="PRO_5008901502" evidence="2">
    <location>
        <begin position="33"/>
        <end position="312"/>
    </location>
</feature>
<protein>
    <submittedName>
        <fullName evidence="3">Uncharacterized protein</fullName>
    </submittedName>
</protein>
<dbReference type="EMBL" id="GDKF01001076">
    <property type="protein sequence ID" value="JAT77546.1"/>
    <property type="molecule type" value="Transcribed_RNA"/>
</dbReference>
<organism evidence="3">
    <name type="scientific">Auxenochlorella protothecoides</name>
    <name type="common">Green microalga</name>
    <name type="synonym">Chlorella protothecoides</name>
    <dbReference type="NCBI Taxonomy" id="3075"/>
    <lineage>
        <taxon>Eukaryota</taxon>
        <taxon>Viridiplantae</taxon>
        <taxon>Chlorophyta</taxon>
        <taxon>core chlorophytes</taxon>
        <taxon>Trebouxiophyceae</taxon>
        <taxon>Chlorellales</taxon>
        <taxon>Chlorellaceae</taxon>
        <taxon>Auxenochlorella</taxon>
    </lineage>
</organism>
<evidence type="ECO:0000256" key="1">
    <source>
        <dbReference type="SAM" id="MobiDB-lite"/>
    </source>
</evidence>
<proteinExistence type="predicted"/>
<feature type="region of interest" description="Disordered" evidence="1">
    <location>
        <begin position="228"/>
        <end position="248"/>
    </location>
</feature>
<feature type="region of interest" description="Disordered" evidence="1">
    <location>
        <begin position="62"/>
        <end position="113"/>
    </location>
</feature>
<keyword evidence="2" id="KW-0732">Signal</keyword>
<feature type="non-terminal residue" evidence="3">
    <location>
        <position position="1"/>
    </location>
</feature>
<name>A0A1D2AE97_AUXPR</name>
<feature type="signal peptide" evidence="2">
    <location>
        <begin position="1"/>
        <end position="32"/>
    </location>
</feature>
<dbReference type="AlphaFoldDB" id="A0A1D2AE97"/>
<evidence type="ECO:0000313" key="3">
    <source>
        <dbReference type="EMBL" id="JAT77546.1"/>
    </source>
</evidence>
<sequence>WQGRGPRLCAVPGVLLWPRAWTCSATLPCASAADLQARCGRAAWPLVDARCGRAAWPLVDAHGSLPGPRSVGPVERGGGPHLSGPKPHRSHHSPSSPPPPQHTHTHQPPAADRGAVQGGVRLLLPAHRLQEQVQRGLRLHQHGAPFLHPGAGGGAARQALAQVQLGEGLLHYLRPHPGQGGAGAALPELQSVARGQALQAHPVPHRGRAGRGARDLPPRALTPLFTSSRVFRGHPGGTGEDGVRHPPSPLPLRPPSSHLISEIVFAPWVPSALCSVRESHTRFPEPCWGVTVQHTPVFDRWESLFPAPPPLS</sequence>
<reference evidence="3" key="1">
    <citation type="submission" date="2015-08" db="EMBL/GenBank/DDBJ databases">
        <authorList>
            <person name="Babu N.S."/>
            <person name="Beckwith C.J."/>
            <person name="Beseler K.G."/>
            <person name="Brison A."/>
            <person name="Carone J.V."/>
            <person name="Caskin T.P."/>
            <person name="Diamond M."/>
            <person name="Durham M.E."/>
            <person name="Foxe J.M."/>
            <person name="Go M."/>
            <person name="Henderson B.A."/>
            <person name="Jones I.B."/>
            <person name="McGettigan J.A."/>
            <person name="Micheletti S.J."/>
            <person name="Nasrallah M.E."/>
            <person name="Ortiz D."/>
            <person name="Piller C.R."/>
            <person name="Privatt S.R."/>
            <person name="Schneider S.L."/>
            <person name="Sharp S."/>
            <person name="Smith T.C."/>
            <person name="Stanton J.D."/>
            <person name="Ullery H.E."/>
            <person name="Wilson R.J."/>
            <person name="Serrano M.G."/>
            <person name="Buck G."/>
            <person name="Lee V."/>
            <person name="Wang Y."/>
            <person name="Carvalho R."/>
            <person name="Voegtly L."/>
            <person name="Shi R."/>
            <person name="Duckworth R."/>
            <person name="Johnson A."/>
            <person name="Loviza R."/>
            <person name="Walstead R."/>
            <person name="Shah Z."/>
            <person name="Kiflezghi M."/>
            <person name="Wade K."/>
            <person name="Ball S.L."/>
            <person name="Bradley K.W."/>
            <person name="Asai D.J."/>
            <person name="Bowman C.A."/>
            <person name="Russell D.A."/>
            <person name="Pope W.H."/>
            <person name="Jacobs-Sera D."/>
            <person name="Hendrix R.W."/>
            <person name="Hatfull G.F."/>
        </authorList>
    </citation>
    <scope>NUCLEOTIDE SEQUENCE</scope>
</reference>